<name>A0A4Y2FHF0_ARAVE</name>
<organism evidence="2 3">
    <name type="scientific">Araneus ventricosus</name>
    <name type="common">Orbweaver spider</name>
    <name type="synonym">Epeira ventricosa</name>
    <dbReference type="NCBI Taxonomy" id="182803"/>
    <lineage>
        <taxon>Eukaryota</taxon>
        <taxon>Metazoa</taxon>
        <taxon>Ecdysozoa</taxon>
        <taxon>Arthropoda</taxon>
        <taxon>Chelicerata</taxon>
        <taxon>Arachnida</taxon>
        <taxon>Araneae</taxon>
        <taxon>Araneomorphae</taxon>
        <taxon>Entelegynae</taxon>
        <taxon>Araneoidea</taxon>
        <taxon>Araneidae</taxon>
        <taxon>Araneus</taxon>
    </lineage>
</organism>
<comment type="caution">
    <text evidence="2">The sequence shown here is derived from an EMBL/GenBank/DDBJ whole genome shotgun (WGS) entry which is preliminary data.</text>
</comment>
<feature type="region of interest" description="Disordered" evidence="1">
    <location>
        <begin position="1"/>
        <end position="34"/>
    </location>
</feature>
<evidence type="ECO:0000313" key="2">
    <source>
        <dbReference type="EMBL" id="GBM39024.1"/>
    </source>
</evidence>
<accession>A0A4Y2FHF0</accession>
<sequence>MTNGLWPEEVKTRANAPHSKRKTPPGAKGLSEFPIQKYNTSPTVEEKCLFVAYFVLNGKNSTRKGSLLTWKSARRSVKRSLHFLKSCSVIRFSVYRVKEVE</sequence>
<dbReference type="Proteomes" id="UP000499080">
    <property type="component" value="Unassembled WGS sequence"/>
</dbReference>
<evidence type="ECO:0000313" key="3">
    <source>
        <dbReference type="Proteomes" id="UP000499080"/>
    </source>
</evidence>
<reference evidence="2 3" key="1">
    <citation type="journal article" date="2019" name="Sci. Rep.">
        <title>Orb-weaving spider Araneus ventricosus genome elucidates the spidroin gene catalogue.</title>
        <authorList>
            <person name="Kono N."/>
            <person name="Nakamura H."/>
            <person name="Ohtoshi R."/>
            <person name="Moran D.A.P."/>
            <person name="Shinohara A."/>
            <person name="Yoshida Y."/>
            <person name="Fujiwara M."/>
            <person name="Mori M."/>
            <person name="Tomita M."/>
            <person name="Arakawa K."/>
        </authorList>
    </citation>
    <scope>NUCLEOTIDE SEQUENCE [LARGE SCALE GENOMIC DNA]</scope>
</reference>
<keyword evidence="3" id="KW-1185">Reference proteome</keyword>
<dbReference type="AlphaFoldDB" id="A0A4Y2FHF0"/>
<dbReference type="EMBL" id="BGPR01000882">
    <property type="protein sequence ID" value="GBM39024.1"/>
    <property type="molecule type" value="Genomic_DNA"/>
</dbReference>
<gene>
    <name evidence="2" type="ORF">AVEN_70200_1</name>
</gene>
<proteinExistence type="predicted"/>
<evidence type="ECO:0000256" key="1">
    <source>
        <dbReference type="SAM" id="MobiDB-lite"/>
    </source>
</evidence>
<protein>
    <submittedName>
        <fullName evidence="2">Uncharacterized protein</fullName>
    </submittedName>
</protein>